<feature type="domain" description="Pyridoxamine 5'-phosphate oxidase N-terminal" evidence="1">
    <location>
        <begin position="20"/>
        <end position="133"/>
    </location>
</feature>
<dbReference type="Pfam" id="PF01243">
    <property type="entry name" value="PNPOx_N"/>
    <property type="match status" value="1"/>
</dbReference>
<evidence type="ECO:0000313" key="2">
    <source>
        <dbReference type="EMBL" id="XDQ06539.1"/>
    </source>
</evidence>
<dbReference type="InterPro" id="IPR011576">
    <property type="entry name" value="Pyridox_Oxase_N"/>
</dbReference>
<sequence>MTPEPARTAKQRKQDTLRRLEEDEDAWVATAGEDGGAPYLVPLSFVWDGATLLFATPAASPTGRNLVSTGVARLAVGPTRDVVIIEGTVVTLTADELPEEDAEIFAAKTGFDPRQLATPYLYFRIRPQRVQAWREANELKGRDLMRDGEWLPATD</sequence>
<evidence type="ECO:0000259" key="1">
    <source>
        <dbReference type="Pfam" id="PF01243"/>
    </source>
</evidence>
<dbReference type="RefSeq" id="WP_369191458.1">
    <property type="nucleotide sequence ID" value="NZ_CP163431.1"/>
</dbReference>
<dbReference type="InterPro" id="IPR012349">
    <property type="entry name" value="Split_barrel_FMN-bd"/>
</dbReference>
<dbReference type="EMBL" id="CP163431">
    <property type="protein sequence ID" value="XDQ06539.1"/>
    <property type="molecule type" value="Genomic_DNA"/>
</dbReference>
<protein>
    <submittedName>
        <fullName evidence="2">Pyridoxamine 5'-phosphate oxidase family protein</fullName>
    </submittedName>
</protein>
<proteinExistence type="predicted"/>
<reference evidence="2" key="1">
    <citation type="submission" date="2024-07" db="EMBL/GenBank/DDBJ databases">
        <authorList>
            <person name="Yu S.T."/>
        </authorList>
    </citation>
    <scope>NUCLEOTIDE SEQUENCE</scope>
    <source>
        <strain evidence="2">R08</strain>
    </source>
</reference>
<accession>A0AB39MKF7</accession>
<name>A0AB39MKF7_9ACTN</name>
<dbReference type="SUPFAM" id="SSF50475">
    <property type="entry name" value="FMN-binding split barrel"/>
    <property type="match status" value="1"/>
</dbReference>
<dbReference type="Gene3D" id="2.30.110.10">
    <property type="entry name" value="Electron Transport, Fmn-binding Protein, Chain A"/>
    <property type="match status" value="1"/>
</dbReference>
<gene>
    <name evidence="2" type="ORF">AB5J58_42990</name>
</gene>
<dbReference type="AlphaFoldDB" id="A0AB39MKF7"/>
<organism evidence="2">
    <name type="scientific">Streptomyces sp. R08</name>
    <dbReference type="NCBI Taxonomy" id="3238624"/>
    <lineage>
        <taxon>Bacteria</taxon>
        <taxon>Bacillati</taxon>
        <taxon>Actinomycetota</taxon>
        <taxon>Actinomycetes</taxon>
        <taxon>Kitasatosporales</taxon>
        <taxon>Streptomycetaceae</taxon>
        <taxon>Streptomyces</taxon>
    </lineage>
</organism>